<keyword evidence="2 7" id="KW-0489">Methyltransferase</keyword>
<accession>A0A831PPI3</accession>
<dbReference type="Gene3D" id="3.40.1280.10">
    <property type="match status" value="1"/>
</dbReference>
<keyword evidence="1 7" id="KW-0820">tRNA-binding</keyword>
<evidence type="ECO:0000256" key="2">
    <source>
        <dbReference type="ARBA" id="ARBA00022603"/>
    </source>
</evidence>
<feature type="binding site" evidence="7">
    <location>
        <position position="112"/>
    </location>
    <ligand>
        <name>S-adenosyl-L-methionine</name>
        <dbReference type="ChEBI" id="CHEBI:59789"/>
    </ligand>
</feature>
<evidence type="ECO:0000313" key="9">
    <source>
        <dbReference type="EMBL" id="HDR50046.1"/>
    </source>
</evidence>
<dbReference type="EC" id="2.1.1.34" evidence="7"/>
<protein>
    <recommendedName>
        <fullName evidence="7">tRNA (guanosine(18)-2'-O)-methyltransferase</fullName>
        <ecNumber evidence="7">2.1.1.34</ecNumber>
    </recommendedName>
    <alternativeName>
        <fullName evidence="7">tRNA [Gm18] methyltransferase</fullName>
    </alternativeName>
</protein>
<dbReference type="HAMAP" id="MF_02060">
    <property type="entry name" value="tRNA_methyltr_TrmH"/>
    <property type="match status" value="1"/>
</dbReference>
<dbReference type="CDD" id="cd18092">
    <property type="entry name" value="SpoU-like_TrmH"/>
    <property type="match status" value="1"/>
</dbReference>
<dbReference type="Pfam" id="PF00588">
    <property type="entry name" value="SpoU_methylase"/>
    <property type="match status" value="1"/>
</dbReference>
<dbReference type="GO" id="GO:0002938">
    <property type="term" value="P:tRNA guanine ribose methylation"/>
    <property type="evidence" value="ECO:0007669"/>
    <property type="project" value="UniProtKB-UniRule"/>
</dbReference>
<keyword evidence="5 7" id="KW-0819">tRNA processing</keyword>
<proteinExistence type="inferred from homology"/>
<dbReference type="InterPro" id="IPR029028">
    <property type="entry name" value="Alpha/beta_knot_MTases"/>
</dbReference>
<keyword evidence="3 7" id="KW-0808">Transferase</keyword>
<keyword evidence="4 7" id="KW-0949">S-adenosyl-L-methionine</keyword>
<evidence type="ECO:0000256" key="7">
    <source>
        <dbReference type="HAMAP-Rule" id="MF_02060"/>
    </source>
</evidence>
<keyword evidence="6 7" id="KW-0694">RNA-binding</keyword>
<sequence length="226" mass="26139">MQKQLIKHLSEFATPERLNLFEKVLEQRTEYITVVLEDIFQPQNASAVLRTCDCFGIQHVHVIENRNEFTIDREVALGASKWLNIHKYNRKKKNSLEAIQTLKNKGYRIVATTPHLHDQLLPDFDMQKGKVAVVFGSELPGVSETIKNEADEFLKIPMVGFTESFNISVSAAIVLYQLTKMMKKSPGLSWQLTDEEKDSILLQWLRTTIKRSSLLEQHFRKEHGMR</sequence>
<evidence type="ECO:0000256" key="4">
    <source>
        <dbReference type="ARBA" id="ARBA00022691"/>
    </source>
</evidence>
<comment type="catalytic activity">
    <reaction evidence="7">
        <text>guanosine(18) in tRNA + S-adenosyl-L-methionine = 2'-O-methylguanosine(18) in tRNA + S-adenosyl-L-homocysteine + H(+)</text>
        <dbReference type="Rhea" id="RHEA:20077"/>
        <dbReference type="Rhea" id="RHEA-COMP:10190"/>
        <dbReference type="Rhea" id="RHEA-COMP:10192"/>
        <dbReference type="ChEBI" id="CHEBI:15378"/>
        <dbReference type="ChEBI" id="CHEBI:57856"/>
        <dbReference type="ChEBI" id="CHEBI:59789"/>
        <dbReference type="ChEBI" id="CHEBI:74269"/>
        <dbReference type="ChEBI" id="CHEBI:74445"/>
        <dbReference type="EC" id="2.1.1.34"/>
    </reaction>
</comment>
<dbReference type="InterPro" id="IPR029026">
    <property type="entry name" value="tRNA_m1G_MTases_N"/>
</dbReference>
<comment type="function">
    <text evidence="7">Catalyzes the 2'-O methylation of guanosine at position 18 in tRNA.</text>
</comment>
<feature type="binding site" evidence="7">
    <location>
        <position position="156"/>
    </location>
    <ligand>
        <name>S-adenosyl-L-methionine</name>
        <dbReference type="ChEBI" id="CHEBI:59789"/>
    </ligand>
</feature>
<dbReference type="AlphaFoldDB" id="A0A831PPI3"/>
<evidence type="ECO:0000256" key="5">
    <source>
        <dbReference type="ARBA" id="ARBA00022694"/>
    </source>
</evidence>
<evidence type="ECO:0000259" key="8">
    <source>
        <dbReference type="Pfam" id="PF00588"/>
    </source>
</evidence>
<reference evidence="9" key="1">
    <citation type="journal article" date="2020" name="mSystems">
        <title>Genome- and Community-Level Interaction Insights into Carbon Utilization and Element Cycling Functions of Hydrothermarchaeota in Hydrothermal Sediment.</title>
        <authorList>
            <person name="Zhou Z."/>
            <person name="Liu Y."/>
            <person name="Xu W."/>
            <person name="Pan J."/>
            <person name="Luo Z.H."/>
            <person name="Li M."/>
        </authorList>
    </citation>
    <scope>NUCLEOTIDE SEQUENCE [LARGE SCALE GENOMIC DNA]</scope>
    <source>
        <strain evidence="9">SpSt-1217</strain>
    </source>
</reference>
<evidence type="ECO:0000256" key="6">
    <source>
        <dbReference type="ARBA" id="ARBA00022884"/>
    </source>
</evidence>
<name>A0A831PPI3_9BACT</name>
<organism evidence="9">
    <name type="scientific">Mariniphaga anaerophila</name>
    <dbReference type="NCBI Taxonomy" id="1484053"/>
    <lineage>
        <taxon>Bacteria</taxon>
        <taxon>Pseudomonadati</taxon>
        <taxon>Bacteroidota</taxon>
        <taxon>Bacteroidia</taxon>
        <taxon>Marinilabiliales</taxon>
        <taxon>Prolixibacteraceae</taxon>
        <taxon>Mariniphaga</taxon>
    </lineage>
</organism>
<dbReference type="GO" id="GO:0141100">
    <property type="term" value="F:tRNA (guanine(18)-2'-O)-methyltransferase activity"/>
    <property type="evidence" value="ECO:0007669"/>
    <property type="project" value="UniProtKB-UniRule"/>
</dbReference>
<dbReference type="PANTHER" id="PTHR43453">
    <property type="entry name" value="RRNA METHYLASE-LIKE"/>
    <property type="match status" value="1"/>
</dbReference>
<evidence type="ECO:0000256" key="1">
    <source>
        <dbReference type="ARBA" id="ARBA00022555"/>
    </source>
</evidence>
<dbReference type="Proteomes" id="UP000886047">
    <property type="component" value="Unassembled WGS sequence"/>
</dbReference>
<dbReference type="InterPro" id="IPR033671">
    <property type="entry name" value="TrmH"/>
</dbReference>
<dbReference type="InterPro" id="IPR001537">
    <property type="entry name" value="SpoU_MeTrfase"/>
</dbReference>
<comment type="caution">
    <text evidence="9">The sequence shown here is derived from an EMBL/GenBank/DDBJ whole genome shotgun (WGS) entry which is preliminary data.</text>
</comment>
<dbReference type="GO" id="GO:0000049">
    <property type="term" value="F:tRNA binding"/>
    <property type="evidence" value="ECO:0007669"/>
    <property type="project" value="UniProtKB-UniRule"/>
</dbReference>
<dbReference type="SUPFAM" id="SSF75217">
    <property type="entry name" value="alpha/beta knot"/>
    <property type="match status" value="1"/>
</dbReference>
<comment type="caution">
    <text evidence="7">Lacks conserved residue(s) required for the propagation of feature annotation.</text>
</comment>
<evidence type="ECO:0000256" key="3">
    <source>
        <dbReference type="ARBA" id="ARBA00022679"/>
    </source>
</evidence>
<dbReference type="EMBL" id="DSDK01000014">
    <property type="protein sequence ID" value="HDR50046.1"/>
    <property type="molecule type" value="Genomic_DNA"/>
</dbReference>
<dbReference type="PANTHER" id="PTHR43453:SF1">
    <property type="entry name" value="TRNA_RRNA METHYLTRANSFERASE SPOU TYPE DOMAIN-CONTAINING PROTEIN"/>
    <property type="match status" value="1"/>
</dbReference>
<gene>
    <name evidence="7" type="primary">trmH</name>
    <name evidence="9" type="ORF">ENN90_00285</name>
</gene>
<comment type="similarity">
    <text evidence="7">Belongs to the class IV-like SAM-binding methyltransferase superfamily. RNA methyltransferase TrmH family.</text>
</comment>
<feature type="domain" description="tRNA/rRNA methyltransferase SpoU type" evidence="8">
    <location>
        <begin position="32"/>
        <end position="176"/>
    </location>
</feature>